<keyword evidence="6" id="KW-1185">Reference proteome</keyword>
<organism evidence="5 6">
    <name type="scientific">Aquamicrobium segne</name>
    <dbReference type="NCBI Taxonomy" id="469547"/>
    <lineage>
        <taxon>Bacteria</taxon>
        <taxon>Pseudomonadati</taxon>
        <taxon>Pseudomonadota</taxon>
        <taxon>Alphaproteobacteria</taxon>
        <taxon>Hyphomicrobiales</taxon>
        <taxon>Phyllobacteriaceae</taxon>
        <taxon>Aquamicrobium</taxon>
    </lineage>
</organism>
<evidence type="ECO:0000256" key="3">
    <source>
        <dbReference type="ARBA" id="ARBA00023002"/>
    </source>
</evidence>
<proteinExistence type="predicted"/>
<dbReference type="SUPFAM" id="SSF56176">
    <property type="entry name" value="FAD-binding/transporter-associated domain-like"/>
    <property type="match status" value="1"/>
</dbReference>
<dbReference type="PANTHER" id="PTHR42659">
    <property type="entry name" value="XANTHINE DEHYDROGENASE SUBUNIT C-RELATED"/>
    <property type="match status" value="1"/>
</dbReference>
<reference evidence="6" key="1">
    <citation type="journal article" date="2019" name="Int. J. Syst. Evol. Microbiol.">
        <title>The Global Catalogue of Microorganisms (GCM) 10K type strain sequencing project: providing services to taxonomists for standard genome sequencing and annotation.</title>
        <authorList>
            <consortium name="The Broad Institute Genomics Platform"/>
            <consortium name="The Broad Institute Genome Sequencing Center for Infectious Disease"/>
            <person name="Wu L."/>
            <person name="Ma J."/>
        </authorList>
    </citation>
    <scope>NUCLEOTIDE SEQUENCE [LARGE SCALE GENOMIC DNA]</scope>
    <source>
        <strain evidence="6">CGMCC 4.1415</strain>
    </source>
</reference>
<dbReference type="Gene3D" id="3.30.43.10">
    <property type="entry name" value="Uridine Diphospho-n-acetylenolpyruvylglucosamine Reductase, domain 2"/>
    <property type="match status" value="1"/>
</dbReference>
<sequence length="277" mass="30318">MKPVPFTYIQPRSVQHILDALAEYGSDARIMAGGQSLMAMLNLRLVEPKVLIDISRLEELRNIRIDDNFIEVGAAVTQAEFLSWPHLEQEAPFIARALPWVGHFQTRNRGTVCGSICHADPSSEIPLALALLQGEVVLRSKRGERRLKAAQFQTGMLQTARGDDELVVAVRFPRGVGTKGVAFREVARRHGDFAIVSVGIVDTGAGMLRIAVGGVADRPSCIEVPRTISSSDLAAIVETFAWDLGGFDDLHASARFRRDLVRRLVPSLVVETLQCAA</sequence>
<evidence type="ECO:0000313" key="6">
    <source>
        <dbReference type="Proteomes" id="UP001596016"/>
    </source>
</evidence>
<dbReference type="EMBL" id="JBHSLL010000010">
    <property type="protein sequence ID" value="MFC5384758.1"/>
    <property type="molecule type" value="Genomic_DNA"/>
</dbReference>
<dbReference type="InterPro" id="IPR016166">
    <property type="entry name" value="FAD-bd_PCMH"/>
</dbReference>
<accession>A0ABW0GWF2</accession>
<comment type="caution">
    <text evidence="5">The sequence shown here is derived from an EMBL/GenBank/DDBJ whole genome shotgun (WGS) entry which is preliminary data.</text>
</comment>
<dbReference type="InterPro" id="IPR016167">
    <property type="entry name" value="FAD-bd_PCMH_sub1"/>
</dbReference>
<dbReference type="InterPro" id="IPR051312">
    <property type="entry name" value="Diverse_Substr_Oxidored"/>
</dbReference>
<dbReference type="InterPro" id="IPR005107">
    <property type="entry name" value="CO_DH_flav_C"/>
</dbReference>
<evidence type="ECO:0000313" key="5">
    <source>
        <dbReference type="EMBL" id="MFC5384758.1"/>
    </source>
</evidence>
<dbReference type="PROSITE" id="PS51387">
    <property type="entry name" value="FAD_PCMH"/>
    <property type="match status" value="1"/>
</dbReference>
<feature type="domain" description="FAD-binding PCMH-type" evidence="4">
    <location>
        <begin position="1"/>
        <end position="177"/>
    </location>
</feature>
<dbReference type="Pfam" id="PF00941">
    <property type="entry name" value="FAD_binding_5"/>
    <property type="match status" value="1"/>
</dbReference>
<dbReference type="RefSeq" id="WP_378227608.1">
    <property type="nucleotide sequence ID" value="NZ_JBHSLL010000010.1"/>
</dbReference>
<dbReference type="SUPFAM" id="SSF55447">
    <property type="entry name" value="CO dehydrogenase flavoprotein C-terminal domain-like"/>
    <property type="match status" value="1"/>
</dbReference>
<dbReference type="InterPro" id="IPR002346">
    <property type="entry name" value="Mopterin_DH_FAD-bd"/>
</dbReference>
<name>A0ABW0GWF2_9HYPH</name>
<dbReference type="PANTHER" id="PTHR42659:SF2">
    <property type="entry name" value="XANTHINE DEHYDROGENASE SUBUNIT C-RELATED"/>
    <property type="match status" value="1"/>
</dbReference>
<dbReference type="InterPro" id="IPR036683">
    <property type="entry name" value="CO_DH_flav_C_dom_sf"/>
</dbReference>
<evidence type="ECO:0000256" key="1">
    <source>
        <dbReference type="ARBA" id="ARBA00022630"/>
    </source>
</evidence>
<gene>
    <name evidence="5" type="ORF">ACFPLB_02135</name>
</gene>
<dbReference type="SMART" id="SM01092">
    <property type="entry name" value="CO_deh_flav_C"/>
    <property type="match status" value="1"/>
</dbReference>
<dbReference type="Gene3D" id="3.30.465.10">
    <property type="match status" value="1"/>
</dbReference>
<dbReference type="InterPro" id="IPR016169">
    <property type="entry name" value="FAD-bd_PCMH_sub2"/>
</dbReference>
<keyword evidence="1" id="KW-0285">Flavoprotein</keyword>
<protein>
    <submittedName>
        <fullName evidence="5">FAD binding domain-containing protein</fullName>
    </submittedName>
</protein>
<keyword evidence="3" id="KW-0560">Oxidoreductase</keyword>
<evidence type="ECO:0000259" key="4">
    <source>
        <dbReference type="PROSITE" id="PS51387"/>
    </source>
</evidence>
<dbReference type="InterPro" id="IPR036318">
    <property type="entry name" value="FAD-bd_PCMH-like_sf"/>
</dbReference>
<dbReference type="Gene3D" id="3.30.390.50">
    <property type="entry name" value="CO dehydrogenase flavoprotein, C-terminal domain"/>
    <property type="match status" value="1"/>
</dbReference>
<evidence type="ECO:0000256" key="2">
    <source>
        <dbReference type="ARBA" id="ARBA00022827"/>
    </source>
</evidence>
<keyword evidence="2" id="KW-0274">FAD</keyword>
<dbReference type="Proteomes" id="UP001596016">
    <property type="component" value="Unassembled WGS sequence"/>
</dbReference>